<name>A0A8J3BW37_9ACTN</name>
<dbReference type="PANTHER" id="PTHR43080">
    <property type="entry name" value="CBS DOMAIN-CONTAINING PROTEIN CBSX3, MITOCHONDRIAL"/>
    <property type="match status" value="1"/>
</dbReference>
<dbReference type="SMART" id="SM00116">
    <property type="entry name" value="CBS"/>
    <property type="match status" value="2"/>
</dbReference>
<keyword evidence="1 2" id="KW-0129">CBS domain</keyword>
<dbReference type="PANTHER" id="PTHR43080:SF29">
    <property type="entry name" value="OS02G0818000 PROTEIN"/>
    <property type="match status" value="1"/>
</dbReference>
<dbReference type="RefSeq" id="WP_189077465.1">
    <property type="nucleotide sequence ID" value="NZ_BMMX01000001.1"/>
</dbReference>
<evidence type="ECO:0000313" key="6">
    <source>
        <dbReference type="Proteomes" id="UP000656042"/>
    </source>
</evidence>
<dbReference type="InterPro" id="IPR051257">
    <property type="entry name" value="Diverse_CBS-Domain"/>
</dbReference>
<dbReference type="EMBL" id="BMMX01000001">
    <property type="protein sequence ID" value="GGK75194.1"/>
    <property type="molecule type" value="Genomic_DNA"/>
</dbReference>
<dbReference type="PROSITE" id="PS50914">
    <property type="entry name" value="BON"/>
    <property type="match status" value="1"/>
</dbReference>
<organism evidence="5 6">
    <name type="scientific">Mangrovihabitans endophyticus</name>
    <dbReference type="NCBI Taxonomy" id="1751298"/>
    <lineage>
        <taxon>Bacteria</taxon>
        <taxon>Bacillati</taxon>
        <taxon>Actinomycetota</taxon>
        <taxon>Actinomycetes</taxon>
        <taxon>Micromonosporales</taxon>
        <taxon>Micromonosporaceae</taxon>
        <taxon>Mangrovihabitans</taxon>
    </lineage>
</organism>
<accession>A0A8J3BW37</accession>
<comment type="caution">
    <text evidence="5">The sequence shown here is derived from an EMBL/GenBank/DDBJ whole genome shotgun (WGS) entry which is preliminary data.</text>
</comment>
<sequence>MKLWRVDDVMTKDVVSVPEDLPYHAVVAVLIDNRISAVPVMDRFERAVGIVSESDLLMKMADGSGAAPAVTPRRRRALRKAHGRLARDVMSSPVVTAMPSLSLAAAARRMQQENVKRLVVEDTLGRIRGIVTRSDLLKVHVRTDEAIRHDIAEEVMRRVLTGERGTVRVTVTDGVVKLTGRVRLHSSAKAAARLAAAVPGVVDVADLVDYDIDDGLAVGTPFGVA</sequence>
<evidence type="ECO:0000259" key="3">
    <source>
        <dbReference type="PROSITE" id="PS50914"/>
    </source>
</evidence>
<dbReference type="PIRSF" id="PIRSF036990">
    <property type="entry name" value="UCP036990_CBS_BON"/>
    <property type="match status" value="1"/>
</dbReference>
<feature type="domain" description="CBS" evidence="4">
    <location>
        <begin position="90"/>
        <end position="151"/>
    </location>
</feature>
<evidence type="ECO:0000259" key="4">
    <source>
        <dbReference type="PROSITE" id="PS51371"/>
    </source>
</evidence>
<dbReference type="Proteomes" id="UP000656042">
    <property type="component" value="Unassembled WGS sequence"/>
</dbReference>
<dbReference type="InterPro" id="IPR046342">
    <property type="entry name" value="CBS_dom_sf"/>
</dbReference>
<evidence type="ECO:0000256" key="1">
    <source>
        <dbReference type="ARBA" id="ARBA00023122"/>
    </source>
</evidence>
<keyword evidence="5" id="KW-0808">Transferase</keyword>
<dbReference type="InterPro" id="IPR000644">
    <property type="entry name" value="CBS_dom"/>
</dbReference>
<dbReference type="InterPro" id="IPR007055">
    <property type="entry name" value="BON_dom"/>
</dbReference>
<dbReference type="Pfam" id="PF00571">
    <property type="entry name" value="CBS"/>
    <property type="match status" value="2"/>
</dbReference>
<evidence type="ECO:0000256" key="2">
    <source>
        <dbReference type="PROSITE-ProRule" id="PRU00703"/>
    </source>
</evidence>
<dbReference type="PROSITE" id="PS51371">
    <property type="entry name" value="CBS"/>
    <property type="match status" value="2"/>
</dbReference>
<dbReference type="AlphaFoldDB" id="A0A8J3BW37"/>
<reference evidence="5" key="1">
    <citation type="journal article" date="2014" name="Int. J. Syst. Evol. Microbiol.">
        <title>Complete genome sequence of Corynebacterium casei LMG S-19264T (=DSM 44701T), isolated from a smear-ripened cheese.</title>
        <authorList>
            <consortium name="US DOE Joint Genome Institute (JGI-PGF)"/>
            <person name="Walter F."/>
            <person name="Albersmeier A."/>
            <person name="Kalinowski J."/>
            <person name="Ruckert C."/>
        </authorList>
    </citation>
    <scope>NUCLEOTIDE SEQUENCE</scope>
    <source>
        <strain evidence="5">CGMCC 4.7299</strain>
    </source>
</reference>
<dbReference type="Gene3D" id="3.10.580.10">
    <property type="entry name" value="CBS-domain"/>
    <property type="match status" value="1"/>
</dbReference>
<dbReference type="InterPro" id="IPR017080">
    <property type="entry name" value="UCP036990_CBS_BON"/>
</dbReference>
<feature type="domain" description="BON" evidence="3">
    <location>
        <begin position="143"/>
        <end position="212"/>
    </location>
</feature>
<protein>
    <submittedName>
        <fullName evidence="5">Histidine kinase</fullName>
    </submittedName>
</protein>
<keyword evidence="6" id="KW-1185">Reference proteome</keyword>
<dbReference type="Pfam" id="PF04972">
    <property type="entry name" value="BON"/>
    <property type="match status" value="1"/>
</dbReference>
<feature type="domain" description="CBS" evidence="4">
    <location>
        <begin position="10"/>
        <end position="67"/>
    </location>
</feature>
<dbReference type="Gene3D" id="3.30.1340.30">
    <property type="match status" value="1"/>
</dbReference>
<reference evidence="5" key="2">
    <citation type="submission" date="2020-09" db="EMBL/GenBank/DDBJ databases">
        <authorList>
            <person name="Sun Q."/>
            <person name="Zhou Y."/>
        </authorList>
    </citation>
    <scope>NUCLEOTIDE SEQUENCE</scope>
    <source>
        <strain evidence="5">CGMCC 4.7299</strain>
    </source>
</reference>
<dbReference type="SUPFAM" id="SSF54631">
    <property type="entry name" value="CBS-domain pair"/>
    <property type="match status" value="1"/>
</dbReference>
<evidence type="ECO:0000313" key="5">
    <source>
        <dbReference type="EMBL" id="GGK75194.1"/>
    </source>
</evidence>
<proteinExistence type="predicted"/>
<keyword evidence="5" id="KW-0418">Kinase</keyword>
<dbReference type="GO" id="GO:0016301">
    <property type="term" value="F:kinase activity"/>
    <property type="evidence" value="ECO:0007669"/>
    <property type="project" value="UniProtKB-KW"/>
</dbReference>
<gene>
    <name evidence="5" type="ORF">GCM10012284_06430</name>
</gene>